<dbReference type="GO" id="GO:0005768">
    <property type="term" value="C:endosome"/>
    <property type="evidence" value="ECO:0007669"/>
    <property type="project" value="TreeGrafter"/>
</dbReference>
<dbReference type="GO" id="GO:0035091">
    <property type="term" value="F:phosphatidylinositol binding"/>
    <property type="evidence" value="ECO:0007669"/>
    <property type="project" value="InterPro"/>
</dbReference>
<accession>A0A2W1BN85</accession>
<dbReference type="PANTHER" id="PTHR13856">
    <property type="entry name" value="VHS DOMAIN CONTAINING PROTEIN FAMILY"/>
    <property type="match status" value="1"/>
</dbReference>
<feature type="domain" description="GAT" evidence="2">
    <location>
        <begin position="48"/>
        <end position="140"/>
    </location>
</feature>
<feature type="compositionally biased region" description="Polar residues" evidence="1">
    <location>
        <begin position="1"/>
        <end position="11"/>
    </location>
</feature>
<evidence type="ECO:0000313" key="3">
    <source>
        <dbReference type="EMBL" id="PZC75731.1"/>
    </source>
</evidence>
<organism evidence="3 4">
    <name type="scientific">Helicoverpa armigera</name>
    <name type="common">Cotton bollworm</name>
    <name type="synonym">Heliothis armigera</name>
    <dbReference type="NCBI Taxonomy" id="29058"/>
    <lineage>
        <taxon>Eukaryota</taxon>
        <taxon>Metazoa</taxon>
        <taxon>Ecdysozoa</taxon>
        <taxon>Arthropoda</taxon>
        <taxon>Hexapoda</taxon>
        <taxon>Insecta</taxon>
        <taxon>Pterygota</taxon>
        <taxon>Neoptera</taxon>
        <taxon>Endopterygota</taxon>
        <taxon>Lepidoptera</taxon>
        <taxon>Glossata</taxon>
        <taxon>Ditrysia</taxon>
        <taxon>Noctuoidea</taxon>
        <taxon>Noctuidae</taxon>
        <taxon>Heliothinae</taxon>
        <taxon>Helicoverpa</taxon>
    </lineage>
</organism>
<dbReference type="OrthoDB" id="2018246at2759"/>
<dbReference type="Gene3D" id="1.20.58.160">
    <property type="match status" value="1"/>
</dbReference>
<dbReference type="AlphaFoldDB" id="A0A2W1BN85"/>
<dbReference type="PANTHER" id="PTHR13856:SF137">
    <property type="entry name" value="GH05942P"/>
    <property type="match status" value="1"/>
</dbReference>
<feature type="compositionally biased region" description="Polar residues" evidence="1">
    <location>
        <begin position="21"/>
        <end position="36"/>
    </location>
</feature>
<gene>
    <name evidence="3" type="primary">HaOG205705</name>
    <name evidence="3" type="ORF">B5X24_HaOG205705</name>
</gene>
<feature type="region of interest" description="Disordered" evidence="1">
    <location>
        <begin position="1"/>
        <end position="36"/>
    </location>
</feature>
<reference evidence="3 4" key="1">
    <citation type="journal article" date="2017" name="BMC Biol.">
        <title>Genomic innovations, transcriptional plasticity and gene loss underlying the evolution and divergence of two highly polyphagous and invasive Helicoverpa pest species.</title>
        <authorList>
            <person name="Pearce S.L."/>
            <person name="Clarke D.F."/>
            <person name="East P.D."/>
            <person name="Elfekih S."/>
            <person name="Gordon K.H."/>
            <person name="Jermiin L.S."/>
            <person name="McGaughran A."/>
            <person name="Oakeshott J.G."/>
            <person name="Papanikolaou A."/>
            <person name="Perera O.P."/>
            <person name="Rane R.V."/>
            <person name="Richards S."/>
            <person name="Tay W.T."/>
            <person name="Walsh T.K."/>
            <person name="Anderson A."/>
            <person name="Anderson C.J."/>
            <person name="Asgari S."/>
            <person name="Board P.G."/>
            <person name="Bretschneider A."/>
            <person name="Campbell P.M."/>
            <person name="Chertemps T."/>
            <person name="Christeller J.T."/>
            <person name="Coppin C.W."/>
            <person name="Downes S.J."/>
            <person name="Duan G."/>
            <person name="Farnsworth C.A."/>
            <person name="Good R.T."/>
            <person name="Han L.B."/>
            <person name="Han Y.C."/>
            <person name="Hatje K."/>
            <person name="Horne I."/>
            <person name="Huang Y.P."/>
            <person name="Hughes D.S."/>
            <person name="Jacquin-Joly E."/>
            <person name="James W."/>
            <person name="Jhangiani S."/>
            <person name="Kollmar M."/>
            <person name="Kuwar S.S."/>
            <person name="Li S."/>
            <person name="Liu N.Y."/>
            <person name="Maibeche M.T."/>
            <person name="Miller J.R."/>
            <person name="Montagne N."/>
            <person name="Perry T."/>
            <person name="Qu J."/>
            <person name="Song S.V."/>
            <person name="Sutton G.G."/>
            <person name="Vogel H."/>
            <person name="Walenz B.P."/>
            <person name="Xu W."/>
            <person name="Zhang H.J."/>
            <person name="Zou Z."/>
            <person name="Batterham P."/>
            <person name="Edwards O.R."/>
            <person name="Feyereisen R."/>
            <person name="Gibbs R.A."/>
            <person name="Heckel D.G."/>
            <person name="McGrath A."/>
            <person name="Robin C."/>
            <person name="Scherer S.E."/>
            <person name="Worley K.C."/>
            <person name="Wu Y.D."/>
        </authorList>
    </citation>
    <scope>NUCLEOTIDE SEQUENCE [LARGE SCALE GENOMIC DNA]</scope>
    <source>
        <strain evidence="3">Harm_GR_Male_#8</strain>
        <tissue evidence="3">Whole organism</tissue>
    </source>
</reference>
<dbReference type="Proteomes" id="UP000249218">
    <property type="component" value="Unassembled WGS sequence"/>
</dbReference>
<sequence length="226" mass="24064">MSGIAITQSVPDSGEPIIGSPQRSAMPQNSPSRPTQEQISATVTLSESQTNKLRADLAVVDGNMNVMNDMLNELTTQPHTAHHDTDIELLNELADTLRAMQTRVAELIGRLAGESPLTAELLHANDRLNNLLLRHGRFVNNRNAATGGATPSAILGAAMGVPGTNAPASPKKADDDALIDLSDDVPDIAKLTVKDAQLDKSPGSSKDEFDMFAQSRNLTYENSKTG</sequence>
<dbReference type="PROSITE" id="PS50909">
    <property type="entry name" value="GAT"/>
    <property type="match status" value="1"/>
</dbReference>
<dbReference type="GO" id="GO:0007165">
    <property type="term" value="P:signal transduction"/>
    <property type="evidence" value="ECO:0007669"/>
    <property type="project" value="TreeGrafter"/>
</dbReference>
<dbReference type="GO" id="GO:0030276">
    <property type="term" value="F:clathrin binding"/>
    <property type="evidence" value="ECO:0007669"/>
    <property type="project" value="TreeGrafter"/>
</dbReference>
<keyword evidence="4" id="KW-1185">Reference proteome</keyword>
<dbReference type="EMBL" id="KZ149984">
    <property type="protein sequence ID" value="PZC75731.1"/>
    <property type="molecule type" value="Genomic_DNA"/>
</dbReference>
<proteinExistence type="predicted"/>
<dbReference type="InterPro" id="IPR004152">
    <property type="entry name" value="GAT_dom"/>
</dbReference>
<evidence type="ECO:0000259" key="2">
    <source>
        <dbReference type="PROSITE" id="PS50909"/>
    </source>
</evidence>
<evidence type="ECO:0000256" key="1">
    <source>
        <dbReference type="SAM" id="MobiDB-lite"/>
    </source>
</evidence>
<protein>
    <recommendedName>
        <fullName evidence="2">GAT domain-containing protein</fullName>
    </recommendedName>
</protein>
<dbReference type="Pfam" id="PF03127">
    <property type="entry name" value="GAT"/>
    <property type="match status" value="1"/>
</dbReference>
<evidence type="ECO:0000313" key="4">
    <source>
        <dbReference type="Proteomes" id="UP000249218"/>
    </source>
</evidence>
<name>A0A2W1BN85_HELAM</name>
<dbReference type="GO" id="GO:0016020">
    <property type="term" value="C:membrane"/>
    <property type="evidence" value="ECO:0007669"/>
    <property type="project" value="TreeGrafter"/>
</dbReference>
<dbReference type="InterPro" id="IPR038425">
    <property type="entry name" value="GAT_sf"/>
</dbReference>
<dbReference type="GO" id="GO:0043130">
    <property type="term" value="F:ubiquitin binding"/>
    <property type="evidence" value="ECO:0007669"/>
    <property type="project" value="InterPro"/>
</dbReference>
<dbReference type="SUPFAM" id="SSF89009">
    <property type="entry name" value="GAT-like domain"/>
    <property type="match status" value="1"/>
</dbReference>